<protein>
    <recommendedName>
        <fullName evidence="1">Ig-like domain-containing protein</fullName>
    </recommendedName>
</protein>
<organism evidence="2">
    <name type="scientific">Leptolyngbya boryana CZ1</name>
    <dbReference type="NCBI Taxonomy" id="3060204"/>
    <lineage>
        <taxon>Bacteria</taxon>
        <taxon>Bacillati</taxon>
        <taxon>Cyanobacteriota</taxon>
        <taxon>Cyanophyceae</taxon>
        <taxon>Leptolyngbyales</taxon>
        <taxon>Leptolyngbyaceae</taxon>
        <taxon>Leptolyngbya group</taxon>
        <taxon>Leptolyngbya</taxon>
    </lineage>
</organism>
<evidence type="ECO:0000313" key="2">
    <source>
        <dbReference type="EMBL" id="WNZ44618.1"/>
    </source>
</evidence>
<reference evidence="2" key="2">
    <citation type="submission" date="2023-07" db="EMBL/GenBank/DDBJ databases">
        <authorList>
            <person name="Bai X.-H."/>
            <person name="Wang H.-H."/>
            <person name="Wang J."/>
            <person name="Ma M.-Y."/>
            <person name="Hu H.-H."/>
            <person name="Song Z.-L."/>
            <person name="Ma H.-G."/>
            <person name="Fan Y."/>
            <person name="Du C.-Y."/>
            <person name="Xu J.-C."/>
        </authorList>
    </citation>
    <scope>NUCLEOTIDE SEQUENCE</scope>
    <source>
        <strain evidence="2">CZ1</strain>
    </source>
</reference>
<evidence type="ECO:0000259" key="1">
    <source>
        <dbReference type="PROSITE" id="PS50835"/>
    </source>
</evidence>
<dbReference type="EMBL" id="CP130144">
    <property type="protein sequence ID" value="WNZ44618.1"/>
    <property type="molecule type" value="Genomic_DNA"/>
</dbReference>
<reference evidence="2" key="1">
    <citation type="journal article" date="2023" name="Plants (Basel)">
        <title>Genomic Analysis of Leptolyngbya boryana CZ1 Reveals Efficient Carbon Fixation Modules.</title>
        <authorList>
            <person name="Bai X."/>
            <person name="Wang H."/>
            <person name="Cheng W."/>
            <person name="Wang J."/>
            <person name="Ma M."/>
            <person name="Hu H."/>
            <person name="Song Z."/>
            <person name="Ma H."/>
            <person name="Fan Y."/>
            <person name="Du C."/>
            <person name="Xu J."/>
        </authorList>
    </citation>
    <scope>NUCLEOTIDE SEQUENCE</scope>
    <source>
        <strain evidence="2">CZ1</strain>
    </source>
</reference>
<proteinExistence type="predicted"/>
<dbReference type="AlphaFoldDB" id="A0AA97AM84"/>
<dbReference type="RefSeq" id="WP_316426633.1">
    <property type="nucleotide sequence ID" value="NZ_CP130144.1"/>
</dbReference>
<sequence>MKRPPQDWANDANFLNITISENLIVLPIPTCPLPSGFTFIVVEVNNPSSGDRWVNLHGFLPDLLDDSLEPVTRHFAQPDKCDSLYLTRIHSHRDAGSTLMFRLAWQGERLDMEIRTHFVRELRATFENLRAGEYLLRFKHYLPSGTKWKSTALESNFKTLRFVEPVGSDYGIVEVDGIQFEAIAPEEILIPSQQVESSIPVEFKLRIHNTSSIPQLFLLFQLMPEIQDSTGQVLDRSYNCNASYNPSEFDFRWLKPGEDLAFAINGEFYWYENQLHLRGYENSGGFWGFTIPAGEYWLRVTYCKRRWNRDPKYCEDNAWKLHREIWEGCVSTPVKKFRVITD</sequence>
<dbReference type="PROSITE" id="PS50835">
    <property type="entry name" value="IG_LIKE"/>
    <property type="match status" value="1"/>
</dbReference>
<name>A0AA97AM84_LEPBY</name>
<feature type="domain" description="Ig-like" evidence="1">
    <location>
        <begin position="214"/>
        <end position="286"/>
    </location>
</feature>
<dbReference type="InterPro" id="IPR007110">
    <property type="entry name" value="Ig-like_dom"/>
</dbReference>
<accession>A0AA97AM84</accession>
<gene>
    <name evidence="2" type="ORF">Q2T42_22735</name>
</gene>